<dbReference type="GO" id="GO:0007059">
    <property type="term" value="P:chromosome segregation"/>
    <property type="evidence" value="ECO:0007669"/>
    <property type="project" value="TreeGrafter"/>
</dbReference>
<dbReference type="NCBIfam" id="TIGR00180">
    <property type="entry name" value="parB_part"/>
    <property type="match status" value="1"/>
</dbReference>
<dbReference type="PANTHER" id="PTHR33375">
    <property type="entry name" value="CHROMOSOME-PARTITIONING PROTEIN PARB-RELATED"/>
    <property type="match status" value="1"/>
</dbReference>
<dbReference type="Pfam" id="PF08535">
    <property type="entry name" value="KorB"/>
    <property type="match status" value="1"/>
</dbReference>
<feature type="region of interest" description="Disordered" evidence="2">
    <location>
        <begin position="229"/>
        <end position="260"/>
    </location>
</feature>
<gene>
    <name evidence="4" type="ORF">BSTAB16_7732</name>
</gene>
<feature type="domain" description="ParB-like N-terminal" evidence="3">
    <location>
        <begin position="29"/>
        <end position="123"/>
    </location>
</feature>
<evidence type="ECO:0000313" key="5">
    <source>
        <dbReference type="Proteomes" id="UP000268684"/>
    </source>
</evidence>
<dbReference type="GeneID" id="39468076"/>
<dbReference type="SMART" id="SM00470">
    <property type="entry name" value="ParB"/>
    <property type="match status" value="1"/>
</dbReference>
<dbReference type="InterPro" id="IPR003115">
    <property type="entry name" value="ParB_N"/>
</dbReference>
<geneLocation type="plasmid" evidence="5">
    <name>iv</name>
</geneLocation>
<keyword evidence="5" id="KW-1185">Reference proteome</keyword>
<accession>A0AAJ5NN01</accession>
<dbReference type="InterPro" id="IPR036086">
    <property type="entry name" value="ParB/Sulfiredoxin_sf"/>
</dbReference>
<evidence type="ECO:0000256" key="1">
    <source>
        <dbReference type="ARBA" id="ARBA00006295"/>
    </source>
</evidence>
<proteinExistence type="inferred from homology"/>
<name>A0AAJ5NN01_9BURK</name>
<dbReference type="Gene3D" id="1.10.10.2830">
    <property type="match status" value="1"/>
</dbReference>
<dbReference type="InterPro" id="IPR004437">
    <property type="entry name" value="ParB/RepB/Spo0J"/>
</dbReference>
<dbReference type="InterPro" id="IPR050336">
    <property type="entry name" value="Chromosome_partition/occlusion"/>
</dbReference>
<dbReference type="AlphaFoldDB" id="A0AAJ5NN01"/>
<comment type="similarity">
    <text evidence="1">Belongs to the ParB family.</text>
</comment>
<evidence type="ECO:0000256" key="2">
    <source>
        <dbReference type="SAM" id="MobiDB-lite"/>
    </source>
</evidence>
<keyword evidence="4" id="KW-0614">Plasmid</keyword>
<organism evidence="4 5">
    <name type="scientific">Burkholderia stabilis</name>
    <dbReference type="NCBI Taxonomy" id="95485"/>
    <lineage>
        <taxon>Bacteria</taxon>
        <taxon>Pseudomonadati</taxon>
        <taxon>Pseudomonadota</taxon>
        <taxon>Betaproteobacteria</taxon>
        <taxon>Burkholderiales</taxon>
        <taxon>Burkholderiaceae</taxon>
        <taxon>Burkholderia</taxon>
        <taxon>Burkholderia cepacia complex</taxon>
    </lineage>
</organism>
<dbReference type="Gene3D" id="3.90.1530.30">
    <property type="match status" value="1"/>
</dbReference>
<dbReference type="GO" id="GO:0003677">
    <property type="term" value="F:DNA binding"/>
    <property type="evidence" value="ECO:0007669"/>
    <property type="project" value="InterPro"/>
</dbReference>
<evidence type="ECO:0000313" key="4">
    <source>
        <dbReference type="EMBL" id="VBB17512.1"/>
    </source>
</evidence>
<dbReference type="EMBL" id="LR025745">
    <property type="protein sequence ID" value="VBB17512.1"/>
    <property type="molecule type" value="Genomic_DNA"/>
</dbReference>
<dbReference type="Proteomes" id="UP000268684">
    <property type="component" value="Plasmid IV"/>
</dbReference>
<protein>
    <submittedName>
        <fullName evidence="4">Partitioning protein ParB</fullName>
    </submittedName>
</protein>
<dbReference type="InterPro" id="IPR013741">
    <property type="entry name" value="KorB_domain"/>
</dbReference>
<reference evidence="4 5" key="1">
    <citation type="submission" date="2017-11" db="EMBL/GenBank/DDBJ databases">
        <authorList>
            <person name="Seth-Smith MB H."/>
        </authorList>
    </citation>
    <scope>NUCLEOTIDE SEQUENCE [LARGE SCALE GENOMIC DNA]</scope>
    <source>
        <strain evidence="4">E</strain>
        <plasmid evidence="5">iv</plasmid>
    </source>
</reference>
<dbReference type="RefSeq" id="WP_049036300.1">
    <property type="nucleotide sequence ID" value="NZ_LR025745.1"/>
</dbReference>
<dbReference type="SUPFAM" id="SSF110849">
    <property type="entry name" value="ParB/Sulfiredoxin"/>
    <property type="match status" value="1"/>
</dbReference>
<dbReference type="GO" id="GO:0005694">
    <property type="term" value="C:chromosome"/>
    <property type="evidence" value="ECO:0007669"/>
    <property type="project" value="TreeGrafter"/>
</dbReference>
<evidence type="ECO:0000259" key="3">
    <source>
        <dbReference type="SMART" id="SM00470"/>
    </source>
</evidence>
<sequence length="332" mass="36354">MSAFGNKISKLSDIQKQGAAAALPGERIEEVDPELVDCEKQIRSMDNPGFTVESLTELGNDMKRDGQHEPAVLRKNPKQAGRYLMVAGERRWRGCKIAGIKLKAVVRDMDDEQARRVQRAENIQRENLTQLEIAVALRDDKARLGTLEKVAAEWNKGLNWVAERIKFLEVVEAGGHASQAVAEGVTADITTINDLHRLEKVDPAAAQAVVEQAKTDSGANVRKAIRGKLKDAKPSTKAGSEVNSRMRESSSADDAKEKAKKPKAATDAVVIVADAVSQVQALRDQIGVLAKVFQERRDVFGVMPPDVEKSIFQARAELDRTHHALTKLAASK</sequence>
<feature type="compositionally biased region" description="Basic and acidic residues" evidence="2">
    <location>
        <begin position="244"/>
        <end position="257"/>
    </location>
</feature>
<dbReference type="PANTHER" id="PTHR33375:SF1">
    <property type="entry name" value="CHROMOSOME-PARTITIONING PROTEIN PARB-RELATED"/>
    <property type="match status" value="1"/>
</dbReference>
<dbReference type="Pfam" id="PF02195">
    <property type="entry name" value="ParB_N"/>
    <property type="match status" value="1"/>
</dbReference>